<dbReference type="InterPro" id="IPR011009">
    <property type="entry name" value="Kinase-like_dom_sf"/>
</dbReference>
<feature type="domain" description="Protein kinase" evidence="3">
    <location>
        <begin position="199"/>
        <end position="463"/>
    </location>
</feature>
<sequence length="471" mass="54603">MTLFAQNSSGRLVDMSFLLNLLDKWTRRKSTKDRRASMAPVDNVSVLSEESVDSAVSSVGSHASGGSSALSWNATTTGNHRKRRIDDFLHSLSFYFGSWLDDADLQTQLLANPRDAFLIAWPRRAEERSPTYRKWHLVLLQKDEVMVKVKVVYWRKTFVIAHDKAIGLDEFIRAQGLRMIRRPWNLRPEQITHQLPITPNLAFPLDANVFPLGRLAQRTMNFDVDRRIPVMTMEVTDLSPEERTALLAEAERFQHFGSTRIWRLWGFVNLSESVTLVLEDIFYGSVAEYIRSSHRGHQQLRNFAVHMAEGLRYLEKRGVVHRRLSLDVCLLTYQYNVKLALFGLSEGRLCTVDDDLEDVDRCRWVPPDCLPYRDGPHLPYDSSSMVYTFGTMLWSMFHLAVLPFEDDPAERIRDRAYRLENAQLPVDETLMPEDMAAVSLRCWEPNQFVRGRFKELKKTLRKLRDHAEQTK</sequence>
<dbReference type="WBParaSite" id="L893_g8532.t1">
    <property type="protein sequence ID" value="L893_g8532.t1"/>
    <property type="gene ID" value="L893_g8532"/>
</dbReference>
<proteinExistence type="predicted"/>
<dbReference type="GO" id="GO:0004672">
    <property type="term" value="F:protein kinase activity"/>
    <property type="evidence" value="ECO:0007669"/>
    <property type="project" value="InterPro"/>
</dbReference>
<dbReference type="Proteomes" id="UP000095287">
    <property type="component" value="Unplaced"/>
</dbReference>
<keyword evidence="2" id="KW-0067">ATP-binding</keyword>
<keyword evidence="4" id="KW-1185">Reference proteome</keyword>
<dbReference type="GO" id="GO:0005524">
    <property type="term" value="F:ATP binding"/>
    <property type="evidence" value="ECO:0007669"/>
    <property type="project" value="UniProtKB-KW"/>
</dbReference>
<dbReference type="AlphaFoldDB" id="A0A1I8AS81"/>
<dbReference type="PROSITE" id="PS50011">
    <property type="entry name" value="PROTEIN_KINASE_DOM"/>
    <property type="match status" value="1"/>
</dbReference>
<evidence type="ECO:0000256" key="2">
    <source>
        <dbReference type="ARBA" id="ARBA00022840"/>
    </source>
</evidence>
<dbReference type="SUPFAM" id="SSF56112">
    <property type="entry name" value="Protein kinase-like (PK-like)"/>
    <property type="match status" value="1"/>
</dbReference>
<accession>A0A1I8AS81</accession>
<evidence type="ECO:0000313" key="5">
    <source>
        <dbReference type="WBParaSite" id="L893_g8532.t1"/>
    </source>
</evidence>
<reference evidence="5" key="1">
    <citation type="submission" date="2016-11" db="UniProtKB">
        <authorList>
            <consortium name="WormBaseParasite"/>
        </authorList>
    </citation>
    <scope>IDENTIFICATION</scope>
</reference>
<organism evidence="4 5">
    <name type="scientific">Steinernema glaseri</name>
    <dbReference type="NCBI Taxonomy" id="37863"/>
    <lineage>
        <taxon>Eukaryota</taxon>
        <taxon>Metazoa</taxon>
        <taxon>Ecdysozoa</taxon>
        <taxon>Nematoda</taxon>
        <taxon>Chromadorea</taxon>
        <taxon>Rhabditida</taxon>
        <taxon>Tylenchina</taxon>
        <taxon>Panagrolaimomorpha</taxon>
        <taxon>Strongyloidoidea</taxon>
        <taxon>Steinernematidae</taxon>
        <taxon>Steinernema</taxon>
    </lineage>
</organism>
<protein>
    <submittedName>
        <fullName evidence="5">Protein kinase domain-containing protein</fullName>
    </submittedName>
</protein>
<dbReference type="Gene3D" id="1.10.510.10">
    <property type="entry name" value="Transferase(Phosphotransferase) domain 1"/>
    <property type="match status" value="1"/>
</dbReference>
<dbReference type="InterPro" id="IPR050198">
    <property type="entry name" value="Non-receptor_tyrosine_kinases"/>
</dbReference>
<keyword evidence="1" id="KW-0547">Nucleotide-binding</keyword>
<dbReference type="PANTHER" id="PTHR24418">
    <property type="entry name" value="TYROSINE-PROTEIN KINASE"/>
    <property type="match status" value="1"/>
</dbReference>
<name>A0A1I8AS81_9BILA</name>
<evidence type="ECO:0000313" key="4">
    <source>
        <dbReference type="Proteomes" id="UP000095287"/>
    </source>
</evidence>
<dbReference type="Pfam" id="PF07714">
    <property type="entry name" value="PK_Tyr_Ser-Thr"/>
    <property type="match status" value="1"/>
</dbReference>
<dbReference type="InterPro" id="IPR001245">
    <property type="entry name" value="Ser-Thr/Tyr_kinase_cat_dom"/>
</dbReference>
<evidence type="ECO:0000256" key="1">
    <source>
        <dbReference type="ARBA" id="ARBA00022741"/>
    </source>
</evidence>
<dbReference type="InterPro" id="IPR000719">
    <property type="entry name" value="Prot_kinase_dom"/>
</dbReference>
<evidence type="ECO:0000259" key="3">
    <source>
        <dbReference type="PROSITE" id="PS50011"/>
    </source>
</evidence>